<reference evidence="1" key="1">
    <citation type="journal article" date="2022" name="bioRxiv">
        <title>Population genetic analysis of Ophidiomyces ophidiicola, the causative agent of snake fungal disease, indicates recent introductions to the USA.</title>
        <authorList>
            <person name="Ladner J.T."/>
            <person name="Palmer J.M."/>
            <person name="Ettinger C.L."/>
            <person name="Stajich J.E."/>
            <person name="Farrell T.M."/>
            <person name="Glorioso B.M."/>
            <person name="Lawson B."/>
            <person name="Price S.J."/>
            <person name="Stengle A.G."/>
            <person name="Grear D.A."/>
            <person name="Lorch J.M."/>
        </authorList>
    </citation>
    <scope>NUCLEOTIDE SEQUENCE</scope>
    <source>
        <strain evidence="1">NWHC 24266-5</strain>
    </source>
</reference>
<comment type="caution">
    <text evidence="1">The sequence shown here is derived from an EMBL/GenBank/DDBJ whole genome shotgun (WGS) entry which is preliminary data.</text>
</comment>
<organism evidence="1">
    <name type="scientific">Ophidiomyces ophidiicola</name>
    <dbReference type="NCBI Taxonomy" id="1387563"/>
    <lineage>
        <taxon>Eukaryota</taxon>
        <taxon>Fungi</taxon>
        <taxon>Dikarya</taxon>
        <taxon>Ascomycota</taxon>
        <taxon>Pezizomycotina</taxon>
        <taxon>Eurotiomycetes</taxon>
        <taxon>Eurotiomycetidae</taxon>
        <taxon>Onygenales</taxon>
        <taxon>Onygenaceae</taxon>
        <taxon>Ophidiomyces</taxon>
    </lineage>
</organism>
<gene>
    <name evidence="1" type="ORF">LOY88_006056</name>
</gene>
<proteinExistence type="predicted"/>
<dbReference type="EMBL" id="JALBCA010000126">
    <property type="protein sequence ID" value="KAI2382401.1"/>
    <property type="molecule type" value="Genomic_DNA"/>
</dbReference>
<evidence type="ECO:0000313" key="1">
    <source>
        <dbReference type="EMBL" id="KAI2382401.1"/>
    </source>
</evidence>
<name>A0ACB8UP65_9EURO</name>
<sequence length="876" mass="95934">MDGLHDQIGRRRKRVSRACDRCRSKKDRCDGTRPTCLACQAAGSVCSYDPSAKKRGLPEGYVRGLEKLWALSLSNLDGLEERVLELLAASDDPGSAKRRKLIPLWLNESVSEKLHDSWKTCELYRELEKLLAAGDMESVFPRDDNENQARSNGPTESFSVSHDPFEYRITRGCSRQSEAGLSASTRSKKIKLTPPPGPPRSSGHLQLPVQTPPLLDLYFSHTHSWFPIIAKHTVLRTSCLYSTDPPALTRKSPGSGDHAALWAILSYTTAQLKPLPNAPPLGFTDPLSSAKKYYAIARSLIPNEKEGFETGHIQALLLLTLVNIGLGDWAAAWLLSSQATTLVLHLGIGIQDSNRQTCQDGKQGNAVFLGCFLVDTMLAARLGRCPQMRPEDLTPVGLLEEDGLEEWNPWMELLPTTGAVHGQHLPGRGPLLTRSCFNRLIELATFLNRAVRHESAYVDAQWIHRTLLKDIQAWEHKLPVSCHLTTLCNNASSEGVLALLPHQIYLSLTHIAALSFFTTRFSTQGQGPLLPTTRLLQLTPSLLAAHGATFSQFTFPPLFECSLHIIADRIRHGGAAGELNASQILSWSDSTAHEILNVRGIWPVTAALAQEIGSKGSSSQAPPSLHGDYSQKALSTRMDDGGPPENYQRAVDNNMERIPRIVLSPQYCAPRHACRVGLPVFTLGPEMERSSDIGTNATDPTPLPRQIGMHRAHAHSVNVLSPYTSQLPTADNADPPTVSDQFSSHLQPATPASTPPSTAPKPSRTHAAVAGAASAVAAKQHCPGNDLDSIFDNFAHLDTNEWATSREQSLKDFGFADELAFQAFCRDPDRVAGTQNNNNNAVFRPSGTADVWPPSGFYPDTTREDGRDWQTRSSRT</sequence>
<protein>
    <submittedName>
        <fullName evidence="1">Uncharacterized protein</fullName>
    </submittedName>
</protein>
<accession>A0ACB8UP65</accession>